<keyword evidence="6" id="KW-0231">Viral genome packaging</keyword>
<keyword evidence="2" id="KW-1048">Host nucleus</keyword>
<organism evidence="7 8">
    <name type="scientific">Suid gammaherpesvirus 5</name>
    <dbReference type="NCBI Taxonomy" id="1960251"/>
    <lineage>
        <taxon>Viruses</taxon>
        <taxon>Duplodnaviria</taxon>
        <taxon>Heunggongvirae</taxon>
        <taxon>Peploviricota</taxon>
        <taxon>Herviviricetes</taxon>
        <taxon>Herpesvirales</taxon>
        <taxon>Orthoherpesviridae</taxon>
        <taxon>Gammaherpesvirinae</taxon>
        <taxon>Macavirus</taxon>
        <taxon>Macavirus suidgamma5</taxon>
    </lineage>
</organism>
<evidence type="ECO:0000256" key="6">
    <source>
        <dbReference type="ARBA" id="ARBA00023219"/>
    </source>
</evidence>
<proteinExistence type="predicted"/>
<keyword evidence="4" id="KW-0946">Virion</keyword>
<keyword evidence="3" id="KW-1188">Viral release from host cell</keyword>
<sequence length="455" mass="52742">MDVHTNNWRYRRPHCELIIPTVIPEAVFYPYEWGSLSEVFEVKFQTIFYQTQTASKWTKMWARRLSHTHSVGNLTQGIATSFPIFLENNIWHPFNILIMKLSRPCGAIKFIRFFYLTIVNGYIKASSLPETDSSRQEINQEQDIFSEILKDTQQTTYRHDAKSILNLLLQSTKPMECRHLSHYALESTSDLRGQMRKVEHHNKDRIPKTAYPQALPMIRFGNVFTNESLVSIPTLHCFTRNRIWICSYDKCDLGLVSYLDMISEQQLKAIDPLLLVKAEADCFYRWVWSFVQSLEKECEDKRYGFAQNIPIFIENTSHTLGAVADHFYEACVTITGLYNENSGLIKAALSRMNHQEDYWLDVIGVWEQRHSHWGIRLKLKCEKIEGKDISLDSLICCTEGDEEFVESLSSSHSCVGILYSSSLVSWLILPGGFAIKGYFDLSVRDMKYLVERYGG</sequence>
<evidence type="ECO:0000256" key="1">
    <source>
        <dbReference type="ARBA" id="ARBA00022561"/>
    </source>
</evidence>
<dbReference type="GO" id="GO:0019028">
    <property type="term" value="C:viral capsid"/>
    <property type="evidence" value="ECO:0007669"/>
    <property type="project" value="UniProtKB-KW"/>
</dbReference>
<dbReference type="InterPro" id="IPR007640">
    <property type="entry name" value="UL17-like"/>
</dbReference>
<dbReference type="GO" id="GO:0051276">
    <property type="term" value="P:chromosome organization"/>
    <property type="evidence" value="ECO:0007669"/>
    <property type="project" value="InterPro"/>
</dbReference>
<keyword evidence="8" id="KW-1185">Reference proteome</keyword>
<dbReference type="RefSeq" id="YP_010085979.1">
    <property type="nucleotide sequence ID" value="NC_055234.1"/>
</dbReference>
<protein>
    <submittedName>
        <fullName evidence="7">Viral DNA cleavage/packaging protein</fullName>
    </submittedName>
</protein>
<evidence type="ECO:0000313" key="8">
    <source>
        <dbReference type="Proteomes" id="UP000325694"/>
    </source>
</evidence>
<dbReference type="Pfam" id="PF04559">
    <property type="entry name" value="Herpes_UL17"/>
    <property type="match status" value="1"/>
</dbReference>
<name>Q8B3Z0_9GAMA</name>
<evidence type="ECO:0000256" key="3">
    <source>
        <dbReference type="ARBA" id="ARBA00022612"/>
    </source>
</evidence>
<evidence type="ECO:0000256" key="2">
    <source>
        <dbReference type="ARBA" id="ARBA00022562"/>
    </source>
</evidence>
<keyword evidence="5" id="KW-0426">Late protein</keyword>
<evidence type="ECO:0000256" key="5">
    <source>
        <dbReference type="ARBA" id="ARBA00022921"/>
    </source>
</evidence>
<accession>Q8B3Z0</accession>
<evidence type="ECO:0000313" key="7">
    <source>
        <dbReference type="EMBL" id="AAO12334.1"/>
    </source>
</evidence>
<dbReference type="GeneID" id="65101063"/>
<evidence type="ECO:0000256" key="4">
    <source>
        <dbReference type="ARBA" id="ARBA00022844"/>
    </source>
</evidence>
<reference evidence="7 8" key="1">
    <citation type="journal article" date="2003" name="Virology">
        <title>A novel porcine gammaherpesvirus.</title>
        <authorList>
            <person name="Chmielewicz B."/>
            <person name="Goltz M."/>
            <person name="Franz T."/>
            <person name="Bauer C."/>
            <person name="Brema S."/>
            <person name="Ellerbrok H."/>
            <person name="Beckmann S."/>
            <person name="Rziha H.J."/>
            <person name="Lahrmann K.H."/>
            <person name="Romero C."/>
            <person name="Ehlers B."/>
        </authorList>
    </citation>
    <scope>NUCLEOTIDE SEQUENCE [LARGE SCALE GENOMIC DNA]</scope>
    <source>
        <strain evidence="7">489</strain>
    </source>
</reference>
<keyword evidence="1" id="KW-0167">Capsid protein</keyword>
<dbReference type="Proteomes" id="UP000325694">
    <property type="component" value="Segment"/>
</dbReference>
<dbReference type="EMBL" id="AY170316">
    <property type="protein sequence ID" value="AAO12334.1"/>
    <property type="molecule type" value="Genomic_DNA"/>
</dbReference>
<dbReference type="KEGG" id="vg:65101063"/>